<comment type="caution">
    <text evidence="1">The sequence shown here is derived from an EMBL/GenBank/DDBJ whole genome shotgun (WGS) entry which is preliminary data.</text>
</comment>
<dbReference type="SUPFAM" id="SSF52047">
    <property type="entry name" value="RNI-like"/>
    <property type="match status" value="1"/>
</dbReference>
<proteinExistence type="predicted"/>
<gene>
    <name evidence="1" type="ORF">NP233_g12653</name>
</gene>
<dbReference type="AlphaFoldDB" id="A0AAD5VEB9"/>
<dbReference type="InterPro" id="IPR032675">
    <property type="entry name" value="LRR_dom_sf"/>
</dbReference>
<evidence type="ECO:0008006" key="3">
    <source>
        <dbReference type="Google" id="ProtNLM"/>
    </source>
</evidence>
<reference evidence="1" key="1">
    <citation type="submission" date="2022-07" db="EMBL/GenBank/DDBJ databases">
        <title>Genome Sequence of Leucocoprinus birnbaumii.</title>
        <authorList>
            <person name="Buettner E."/>
        </authorList>
    </citation>
    <scope>NUCLEOTIDE SEQUENCE</scope>
    <source>
        <strain evidence="1">VT141</strain>
    </source>
</reference>
<accession>A0AAD5VEB9</accession>
<protein>
    <recommendedName>
        <fullName evidence="3">F-box domain-containing protein</fullName>
    </recommendedName>
</protein>
<keyword evidence="2" id="KW-1185">Reference proteome</keyword>
<evidence type="ECO:0000313" key="1">
    <source>
        <dbReference type="EMBL" id="KAJ3553395.1"/>
    </source>
</evidence>
<sequence length="531" mass="59972">MDSMASCPELPIELLPTVLEHLPKVHYLTRTALVNHTFYQSTIPLLYARASIYSWHKDAKLKVVQLFRTLSICPQLARYVRRLEIRDFPRNALSDDVLESISQGLRNCTGLHSCTWTRDGSLTSNILLALSEPSSYTNGTTNDIQSALATSVPIHTLRHLEINGHHSNFYNPKILLRFKWLERISIIMPTIEVVQVLEEWVKLVQESLKSLNIICKMSPVITDDILIRMAPYLRNLEFFHLTGCPKVTHRGIREVLLGSKRGIQNMGLESVSPRLDLTQLLPTSVAQPPMLRSIHSLTLSIPPLHFMPAQTPASTLSSLIPPVPMTSPAHLSYSSHIPVQHPTLQAYTSTLLNILTLYLPKLQRFQIYSPHMFFEPCLATKELFLGLVRTHGEKLKRISVHRMLIGLDVIRQICMSCPAMEEFFVVVEPGGLDTLADHIHHAKSLKTVHVNYPLEAQSEDGGVPILRLNEALRFVKRASNPSITQFGCNALGRLQVNRKIFIDANGEMESEIYLGPYESPDIPEQFMVVRT</sequence>
<dbReference type="Proteomes" id="UP001213000">
    <property type="component" value="Unassembled WGS sequence"/>
</dbReference>
<dbReference type="EMBL" id="JANIEX010001919">
    <property type="protein sequence ID" value="KAJ3553395.1"/>
    <property type="molecule type" value="Genomic_DNA"/>
</dbReference>
<evidence type="ECO:0000313" key="2">
    <source>
        <dbReference type="Proteomes" id="UP001213000"/>
    </source>
</evidence>
<dbReference type="Gene3D" id="3.80.10.10">
    <property type="entry name" value="Ribonuclease Inhibitor"/>
    <property type="match status" value="1"/>
</dbReference>
<name>A0AAD5VEB9_9AGAR</name>
<organism evidence="1 2">
    <name type="scientific">Leucocoprinus birnbaumii</name>
    <dbReference type="NCBI Taxonomy" id="56174"/>
    <lineage>
        <taxon>Eukaryota</taxon>
        <taxon>Fungi</taxon>
        <taxon>Dikarya</taxon>
        <taxon>Basidiomycota</taxon>
        <taxon>Agaricomycotina</taxon>
        <taxon>Agaricomycetes</taxon>
        <taxon>Agaricomycetidae</taxon>
        <taxon>Agaricales</taxon>
        <taxon>Agaricineae</taxon>
        <taxon>Agaricaceae</taxon>
        <taxon>Leucocoprinus</taxon>
    </lineage>
</organism>